<accession>A0ABC8TQR2</accession>
<evidence type="ECO:0000313" key="4">
    <source>
        <dbReference type="EMBL" id="CAK9169960.1"/>
    </source>
</evidence>
<dbReference type="EMBL" id="CAUOFW020005403">
    <property type="protein sequence ID" value="CAK9169960.1"/>
    <property type="molecule type" value="Genomic_DNA"/>
</dbReference>
<feature type="domain" description="DC1" evidence="3">
    <location>
        <begin position="13"/>
        <end position="59"/>
    </location>
</feature>
<feature type="region of interest" description="Disordered" evidence="2">
    <location>
        <begin position="350"/>
        <end position="371"/>
    </location>
</feature>
<dbReference type="AlphaFoldDB" id="A0ABC8TQR2"/>
<organism evidence="4 5">
    <name type="scientific">Ilex paraguariensis</name>
    <name type="common">yerba mate</name>
    <dbReference type="NCBI Taxonomy" id="185542"/>
    <lineage>
        <taxon>Eukaryota</taxon>
        <taxon>Viridiplantae</taxon>
        <taxon>Streptophyta</taxon>
        <taxon>Embryophyta</taxon>
        <taxon>Tracheophyta</taxon>
        <taxon>Spermatophyta</taxon>
        <taxon>Magnoliopsida</taxon>
        <taxon>eudicotyledons</taxon>
        <taxon>Gunneridae</taxon>
        <taxon>Pentapetalae</taxon>
        <taxon>asterids</taxon>
        <taxon>campanulids</taxon>
        <taxon>Aquifoliales</taxon>
        <taxon>Aquifoliaceae</taxon>
        <taxon>Ilex</taxon>
    </lineage>
</organism>
<keyword evidence="1" id="KW-0677">Repeat</keyword>
<name>A0ABC8TQR2_9AQUA</name>
<evidence type="ECO:0000259" key="3">
    <source>
        <dbReference type="Pfam" id="PF03107"/>
    </source>
</evidence>
<evidence type="ECO:0000313" key="5">
    <source>
        <dbReference type="Proteomes" id="UP001642360"/>
    </source>
</evidence>
<dbReference type="InterPro" id="IPR004146">
    <property type="entry name" value="DC1"/>
</dbReference>
<protein>
    <recommendedName>
        <fullName evidence="3">DC1 domain-containing protein</fullName>
    </recommendedName>
</protein>
<dbReference type="Proteomes" id="UP001642360">
    <property type="component" value="Unassembled WGS sequence"/>
</dbReference>
<evidence type="ECO:0000256" key="2">
    <source>
        <dbReference type="SAM" id="MobiDB-lite"/>
    </source>
</evidence>
<gene>
    <name evidence="4" type="ORF">ILEXP_LOCUS39448</name>
</gene>
<feature type="domain" description="DC1" evidence="3">
    <location>
        <begin position="126"/>
        <end position="171"/>
    </location>
</feature>
<comment type="caution">
    <text evidence="4">The sequence shown here is derived from an EMBL/GenBank/DDBJ whole genome shotgun (WGS) entry which is preliminary data.</text>
</comment>
<dbReference type="Pfam" id="PF03107">
    <property type="entry name" value="C1_2"/>
    <property type="match status" value="2"/>
</dbReference>
<dbReference type="SUPFAM" id="SSF57889">
    <property type="entry name" value="Cysteine-rich domain"/>
    <property type="match status" value="1"/>
</dbReference>
<keyword evidence="5" id="KW-1185">Reference proteome</keyword>
<dbReference type="InterPro" id="IPR046349">
    <property type="entry name" value="C1-like_sf"/>
</dbReference>
<dbReference type="PANTHER" id="PTHR46288">
    <property type="entry name" value="PHORBOL-ESTER/DAG-TYPE DOMAIN-CONTAINING PROTEIN"/>
    <property type="match status" value="1"/>
</dbReference>
<feature type="compositionally biased region" description="Basic and acidic residues" evidence="2">
    <location>
        <begin position="350"/>
        <end position="365"/>
    </location>
</feature>
<sequence length="388" mass="44118">MEEPKEELLSHHFSHEHELEHTNLPPKGNTKCFGCKLNILPGKYYYRCKTCRFYLHQVCYSMPTKVRHPADPGHHFTLQAMPSSAEPSFKCEACGHYVDGFYYSCARRGNYYHMLCLSMPLSVKTPSHPHTLKLEFSPPYDFQCDLCEKPSYKGWLYHCSLCEFDAHPACAITNKGAPMLQNHSVPQPNSLKTQNRIDSHSKYDELMELLTQGVKGMGDSIGQEVLQDQSQPTYQSTPCYEDLATPSHMLSEACFSIDFAKSILLDEDGGEARREVNDHEVNIQEFKETSHRYTMVSKWVSVNPKHAADEAPTLAKQPFFPLHSESLKNGLNKASSTGIGSHIWMEWGQENEKTKANGSRDKSDVTDQTTKSKMVRSRLSCWSVCLDF</sequence>
<dbReference type="PANTHER" id="PTHR46288:SF17">
    <property type="entry name" value="CYSTEINE_HISTIDINE-RICH C1 DOMAIN PROTEIN"/>
    <property type="match status" value="1"/>
</dbReference>
<proteinExistence type="predicted"/>
<reference evidence="4 5" key="1">
    <citation type="submission" date="2024-02" db="EMBL/GenBank/DDBJ databases">
        <authorList>
            <person name="Vignale AGUSTIN F."/>
            <person name="Sosa J E."/>
            <person name="Modenutti C."/>
        </authorList>
    </citation>
    <scope>NUCLEOTIDE SEQUENCE [LARGE SCALE GENOMIC DNA]</scope>
</reference>
<evidence type="ECO:0000256" key="1">
    <source>
        <dbReference type="ARBA" id="ARBA00022737"/>
    </source>
</evidence>